<sequence length="663" mass="74473">MHTNHALLEFKYKNKSIKFSKNMVKRIFNVPPGDSPMKLLKKSDEDDLRSIYKEGNRAPIAHVFKLLRDCNDTDEAMIRRTWALVALAIVVCPGTGNMVNLEYLHSLENMDLVHNLAWAEHLLARAMEEVAVFQEKKRGQATIENPKEFQIGSCLPMLAIIYMDHLDIPPGLPNEHVIDYSVPRIRYVCQKDFDWVDKVDKNKLTLVQPFYGKHTQFRTLCNTLYAEVIGPEVDREAATGQGAGAEAANGQGSQNEVPEAQENVEVLPNLSSSFDDWLQQPFPIMDDLKVPAQFQTLYDKHKENFSTEVDDAIRKFGQSLKRLQSSRMASMLRDVGDAIPNTMDEALEKAKDPQDEAATPTMDEAHEKEKDAQDEAEAATPPMDEACEKEKDAQAATSCIGDQAEGTVAVMSKDEVVGEMEKNQEVVEDAGQTCEQQRVSMEVEVHVPPQSPPLFHDAPRSATAGVWDDEPSRELFPKGSEDFNLMHGMDEPTNNNKTCSNLYPNIHVFPVSDDDGNPTIPAQTMGVVDEQPIDVGSGKKQKVEVKEDKVKAIYEKYITHGKPLRRSKPNELPTSFIKIGGFYVGYKKFLACLKPRGDMNDEVMLLCIERLNMASYATHNRAVKIYFFSVYGASLLKQDPSIFQPNALMAELERAVTKFKVQK</sequence>
<evidence type="ECO:0000313" key="3">
    <source>
        <dbReference type="Proteomes" id="UP000011116"/>
    </source>
</evidence>
<feature type="compositionally biased region" description="Low complexity" evidence="1">
    <location>
        <begin position="238"/>
        <end position="252"/>
    </location>
</feature>
<feature type="region of interest" description="Disordered" evidence="1">
    <location>
        <begin position="349"/>
        <end position="394"/>
    </location>
</feature>
<feature type="region of interest" description="Disordered" evidence="1">
    <location>
        <begin position="450"/>
        <end position="472"/>
    </location>
</feature>
<dbReference type="Proteomes" id="UP000011116">
    <property type="component" value="Chromosome 1H"/>
</dbReference>
<organism evidence="2 3">
    <name type="scientific">Hordeum vulgare subsp. vulgare</name>
    <name type="common">Domesticated barley</name>
    <dbReference type="NCBI Taxonomy" id="112509"/>
    <lineage>
        <taxon>Eukaryota</taxon>
        <taxon>Viridiplantae</taxon>
        <taxon>Streptophyta</taxon>
        <taxon>Embryophyta</taxon>
        <taxon>Tracheophyta</taxon>
        <taxon>Spermatophyta</taxon>
        <taxon>Magnoliopsida</taxon>
        <taxon>Liliopsida</taxon>
        <taxon>Poales</taxon>
        <taxon>Poaceae</taxon>
        <taxon>BOP clade</taxon>
        <taxon>Pooideae</taxon>
        <taxon>Triticodae</taxon>
        <taxon>Triticeae</taxon>
        <taxon>Hordeinae</taxon>
        <taxon>Hordeum</taxon>
    </lineage>
</organism>
<protein>
    <submittedName>
        <fullName evidence="2">Uncharacterized protein</fullName>
    </submittedName>
</protein>
<reference evidence="2" key="3">
    <citation type="submission" date="2022-01" db="UniProtKB">
        <authorList>
            <consortium name="EnsemblPlants"/>
        </authorList>
    </citation>
    <scope>IDENTIFICATION</scope>
    <source>
        <strain evidence="2">subsp. vulgare</strain>
    </source>
</reference>
<dbReference type="AlphaFoldDB" id="A0A8I7B199"/>
<name>A0A8I7B199_HORVV</name>
<dbReference type="EnsemblPlants" id="HORVU.MOREX.r3.1HG0067880.1">
    <property type="protein sequence ID" value="HORVU.MOREX.r3.1HG0067880.1"/>
    <property type="gene ID" value="HORVU.MOREX.r3.1HG0067880"/>
</dbReference>
<keyword evidence="3" id="KW-1185">Reference proteome</keyword>
<reference evidence="2" key="2">
    <citation type="submission" date="2020-10" db="EMBL/GenBank/DDBJ databases">
        <authorList>
            <person name="Scholz U."/>
            <person name="Mascher M."/>
            <person name="Fiebig A."/>
        </authorList>
    </citation>
    <scope>NUCLEOTIDE SEQUENCE [LARGE SCALE GENOMIC DNA]</scope>
    <source>
        <strain evidence="2">cv. Morex</strain>
    </source>
</reference>
<dbReference type="PANTHER" id="PTHR34835">
    <property type="entry name" value="OS07G0283600 PROTEIN-RELATED"/>
    <property type="match status" value="1"/>
</dbReference>
<dbReference type="Gramene" id="HORVU.MOREX.r2.1HG0054320.1">
    <property type="protein sequence ID" value="HORVU.MOREX.r2.1HG0054320.1"/>
    <property type="gene ID" value="HORVU.MOREX.r2.1HG0054320"/>
</dbReference>
<reference evidence="3" key="1">
    <citation type="journal article" date="2012" name="Nature">
        <title>A physical, genetic and functional sequence assembly of the barley genome.</title>
        <authorList>
            <consortium name="The International Barley Genome Sequencing Consortium"/>
            <person name="Mayer K.F."/>
            <person name="Waugh R."/>
            <person name="Brown J.W."/>
            <person name="Schulman A."/>
            <person name="Langridge P."/>
            <person name="Platzer M."/>
            <person name="Fincher G.B."/>
            <person name="Muehlbauer G.J."/>
            <person name="Sato K."/>
            <person name="Close T.J."/>
            <person name="Wise R.P."/>
            <person name="Stein N."/>
        </authorList>
    </citation>
    <scope>NUCLEOTIDE SEQUENCE [LARGE SCALE GENOMIC DNA]</scope>
    <source>
        <strain evidence="3">cv. Morex</strain>
    </source>
</reference>
<dbReference type="PANTHER" id="PTHR34835:SF77">
    <property type="entry name" value="OS08G0365200 PROTEIN"/>
    <property type="match status" value="1"/>
</dbReference>
<proteinExistence type="predicted"/>
<evidence type="ECO:0000256" key="1">
    <source>
        <dbReference type="SAM" id="MobiDB-lite"/>
    </source>
</evidence>
<feature type="region of interest" description="Disordered" evidence="1">
    <location>
        <begin position="237"/>
        <end position="257"/>
    </location>
</feature>
<dbReference type="Gramene" id="HORVU.MOREX.r3.1HG0067880.1">
    <property type="protein sequence ID" value="HORVU.MOREX.r3.1HG0067880.1"/>
    <property type="gene ID" value="HORVU.MOREX.r3.1HG0067880"/>
</dbReference>
<feature type="compositionally biased region" description="Basic and acidic residues" evidence="1">
    <location>
        <begin position="363"/>
        <end position="373"/>
    </location>
</feature>
<accession>A0A8I7B199</accession>
<evidence type="ECO:0000313" key="2">
    <source>
        <dbReference type="EnsemblPlants" id="HORVU.MOREX.r3.1HG0067880.1"/>
    </source>
</evidence>